<gene>
    <name evidence="2" type="ORF">QBC41DRAFT_351756</name>
</gene>
<feature type="compositionally biased region" description="Basic and acidic residues" evidence="1">
    <location>
        <begin position="371"/>
        <end position="387"/>
    </location>
</feature>
<protein>
    <submittedName>
        <fullName evidence="2">Uncharacterized protein</fullName>
    </submittedName>
</protein>
<dbReference type="Pfam" id="PF13136">
    <property type="entry name" value="DUF3984"/>
    <property type="match status" value="1"/>
</dbReference>
<feature type="compositionally biased region" description="Acidic residues" evidence="1">
    <location>
        <begin position="352"/>
        <end position="368"/>
    </location>
</feature>
<dbReference type="AlphaFoldDB" id="A0AA40DGR1"/>
<feature type="compositionally biased region" description="Low complexity" evidence="1">
    <location>
        <begin position="121"/>
        <end position="131"/>
    </location>
</feature>
<evidence type="ECO:0000256" key="1">
    <source>
        <dbReference type="SAM" id="MobiDB-lite"/>
    </source>
</evidence>
<feature type="region of interest" description="Disordered" evidence="1">
    <location>
        <begin position="204"/>
        <end position="261"/>
    </location>
</feature>
<proteinExistence type="predicted"/>
<sequence>MDVAYNQHSSFRRKSRSSVNLNHLSLAPLTSKLPIHDAHDVLDDNDLTTPTSAPPTITSYSYLQGKSAPTTPRLLSRSPGPNNRSASVSGARKSRSSTSLAKSKSSSHLPHNQSRAAHRQSSTSLHTSPTTPRHRSHPNQLKQTDRSDSDWLLRCGSIISLETRESKGQAWLSTRASSTSLAGHSPQDVEDEAFERELAKEREELVYGSRHTSRHPSRHPSRRSSVHLDGNDDNISSPAYSRFGSRSHSRVGSMTPGGSSHRMTTFVEDYFNSNGSGSTPLAENPDEEFAGPDFVNLDEELENYTADDVEFGNGTGAEDEAYVRKLVKGSGNGGVGSWFGHVLGVKLFAVEEDDEEESDDDYDGETTDGEGSGHEMERRVSSLRRLEGQNMKTMVDESIPPPKENEGGWHDAAWLLTVASKVLL</sequence>
<feature type="compositionally biased region" description="Low complexity" evidence="1">
    <location>
        <begin position="48"/>
        <end position="61"/>
    </location>
</feature>
<organism evidence="2 3">
    <name type="scientific">Cercophora samala</name>
    <dbReference type="NCBI Taxonomy" id="330535"/>
    <lineage>
        <taxon>Eukaryota</taxon>
        <taxon>Fungi</taxon>
        <taxon>Dikarya</taxon>
        <taxon>Ascomycota</taxon>
        <taxon>Pezizomycotina</taxon>
        <taxon>Sordariomycetes</taxon>
        <taxon>Sordariomycetidae</taxon>
        <taxon>Sordariales</taxon>
        <taxon>Lasiosphaeriaceae</taxon>
        <taxon>Cercophora</taxon>
    </lineage>
</organism>
<comment type="caution">
    <text evidence="2">The sequence shown here is derived from an EMBL/GenBank/DDBJ whole genome shotgun (WGS) entry which is preliminary data.</text>
</comment>
<name>A0AA40DGR1_9PEZI</name>
<feature type="compositionally biased region" description="Low complexity" evidence="1">
    <location>
        <begin position="96"/>
        <end position="107"/>
    </location>
</feature>
<evidence type="ECO:0000313" key="2">
    <source>
        <dbReference type="EMBL" id="KAK0674514.1"/>
    </source>
</evidence>
<reference evidence="2" key="1">
    <citation type="submission" date="2023-06" db="EMBL/GenBank/DDBJ databases">
        <title>Genome-scale phylogeny and comparative genomics of the fungal order Sordariales.</title>
        <authorList>
            <consortium name="Lawrence Berkeley National Laboratory"/>
            <person name="Hensen N."/>
            <person name="Bonometti L."/>
            <person name="Westerberg I."/>
            <person name="Brannstrom I.O."/>
            <person name="Guillou S."/>
            <person name="Cros-Aarteil S."/>
            <person name="Calhoun S."/>
            <person name="Haridas S."/>
            <person name="Kuo A."/>
            <person name="Mondo S."/>
            <person name="Pangilinan J."/>
            <person name="Riley R."/>
            <person name="Labutti K."/>
            <person name="Andreopoulos B."/>
            <person name="Lipzen A."/>
            <person name="Chen C."/>
            <person name="Yanf M."/>
            <person name="Daum C."/>
            <person name="Ng V."/>
            <person name="Clum A."/>
            <person name="Steindorff A."/>
            <person name="Ohm R."/>
            <person name="Martin F."/>
            <person name="Silar P."/>
            <person name="Natvig D."/>
            <person name="Lalanne C."/>
            <person name="Gautier V."/>
            <person name="Ament-Velasquez S.L."/>
            <person name="Kruys A."/>
            <person name="Hutchinson M.I."/>
            <person name="Powell A.J."/>
            <person name="Barry K."/>
            <person name="Miller A.N."/>
            <person name="Grigoriev I.V."/>
            <person name="Debuchy R."/>
            <person name="Gladieux P."/>
            <person name="Thoren M.H."/>
            <person name="Johannesson H."/>
        </authorList>
    </citation>
    <scope>NUCLEOTIDE SEQUENCE</scope>
    <source>
        <strain evidence="2">CBS 307.81</strain>
    </source>
</reference>
<feature type="region of interest" description="Disordered" evidence="1">
    <location>
        <begin position="46"/>
        <end position="148"/>
    </location>
</feature>
<keyword evidence="3" id="KW-1185">Reference proteome</keyword>
<evidence type="ECO:0000313" key="3">
    <source>
        <dbReference type="Proteomes" id="UP001174997"/>
    </source>
</evidence>
<feature type="compositionally biased region" description="Polar residues" evidence="1">
    <location>
        <begin position="79"/>
        <end position="88"/>
    </location>
</feature>
<dbReference type="Proteomes" id="UP001174997">
    <property type="component" value="Unassembled WGS sequence"/>
</dbReference>
<feature type="region of interest" description="Disordered" evidence="1">
    <location>
        <begin position="352"/>
        <end position="408"/>
    </location>
</feature>
<feature type="compositionally biased region" description="Polar residues" evidence="1">
    <location>
        <begin position="233"/>
        <end position="261"/>
    </location>
</feature>
<accession>A0AA40DGR1</accession>
<dbReference type="EMBL" id="JAULSY010000001">
    <property type="protein sequence ID" value="KAK0674514.1"/>
    <property type="molecule type" value="Genomic_DNA"/>
</dbReference>
<dbReference type="InterPro" id="IPR025040">
    <property type="entry name" value="DUF3984"/>
</dbReference>
<feature type="compositionally biased region" description="Basic residues" evidence="1">
    <location>
        <begin position="211"/>
        <end position="225"/>
    </location>
</feature>